<dbReference type="PANTHER" id="PTHR24320">
    <property type="entry name" value="RETINOL DEHYDROGENASE"/>
    <property type="match status" value="1"/>
</dbReference>
<comment type="similarity">
    <text evidence="1">Belongs to the short-chain dehydrogenases/reductases (SDR) family.</text>
</comment>
<dbReference type="Proteomes" id="UP001144191">
    <property type="component" value="Unassembled WGS sequence"/>
</dbReference>
<evidence type="ECO:0000256" key="1">
    <source>
        <dbReference type="ARBA" id="ARBA00006484"/>
    </source>
</evidence>
<protein>
    <recommendedName>
        <fullName evidence="6">NAD(P)-binding protein</fullName>
    </recommendedName>
</protein>
<sequence>MGKDLLSAIAIPELTGKVVIVTGGHTGLGFGTSIELSRHGARVYIASRSQSRFEHARRDIIAECSKREVDVRFLNLDLFSMSSVRQAAEQFVRQESRLHLLVNNAGVGDPGLTGPLVKEFLSLLQLGYVNYIGHFLFTSLLLPTLQQTAAEAADKGSVRILNVSSDGHAKLAPKEGIVFSDMNMKAYSVWARYGHSKLANVLHSRELAKRYPDILALSVHPGTVKTGLAAGPISSTPLYKLIKPLVELGAPGPRKGAANILFAAVSPQLTLECHNGAYLLPIGRLSAPSKAGSDAKMAEELWEWTVNALSHVQVDE</sequence>
<reference evidence="4" key="1">
    <citation type="submission" date="2022-07" db="EMBL/GenBank/DDBJ databases">
        <title>Taxonomy of Aspergillus series Nigri: significant species reduction supported by multi-species coalescent approaches.</title>
        <authorList>
            <person name="Bian C."/>
            <person name="Kusuya Y."/>
            <person name="Sklenar F."/>
            <person name="D'hooge E."/>
            <person name="Yaguchi T."/>
            <person name="Takahashi H."/>
            <person name="Hubka V."/>
        </authorList>
    </citation>
    <scope>NUCLEOTIDE SEQUENCE</scope>
    <source>
        <strain evidence="4">IFM 63604</strain>
    </source>
</reference>
<evidence type="ECO:0000256" key="2">
    <source>
        <dbReference type="ARBA" id="ARBA00022857"/>
    </source>
</evidence>
<evidence type="ECO:0000313" key="5">
    <source>
        <dbReference type="Proteomes" id="UP001144191"/>
    </source>
</evidence>
<proteinExistence type="inferred from homology"/>
<dbReference type="InterPro" id="IPR036291">
    <property type="entry name" value="NAD(P)-bd_dom_sf"/>
</dbReference>
<dbReference type="PRINTS" id="PR00081">
    <property type="entry name" value="GDHRDH"/>
</dbReference>
<keyword evidence="3" id="KW-0560">Oxidoreductase</keyword>
<dbReference type="GO" id="GO:0016491">
    <property type="term" value="F:oxidoreductase activity"/>
    <property type="evidence" value="ECO:0007669"/>
    <property type="project" value="UniProtKB-KW"/>
</dbReference>
<accession>A0A9W5ZS34</accession>
<dbReference type="PANTHER" id="PTHR24320:SF282">
    <property type="entry name" value="WW DOMAIN-CONTAINING OXIDOREDUCTASE"/>
    <property type="match status" value="1"/>
</dbReference>
<organism evidence="4 5">
    <name type="scientific">Aspergillus niger</name>
    <dbReference type="NCBI Taxonomy" id="5061"/>
    <lineage>
        <taxon>Eukaryota</taxon>
        <taxon>Fungi</taxon>
        <taxon>Dikarya</taxon>
        <taxon>Ascomycota</taxon>
        <taxon>Pezizomycotina</taxon>
        <taxon>Eurotiomycetes</taxon>
        <taxon>Eurotiomycetidae</taxon>
        <taxon>Eurotiales</taxon>
        <taxon>Aspergillaceae</taxon>
        <taxon>Aspergillus</taxon>
        <taxon>Aspergillus subgen. Circumdati</taxon>
    </lineage>
</organism>
<evidence type="ECO:0000256" key="3">
    <source>
        <dbReference type="ARBA" id="ARBA00023002"/>
    </source>
</evidence>
<name>A0A9W5ZS34_ASPNG</name>
<dbReference type="Pfam" id="PF00106">
    <property type="entry name" value="adh_short"/>
    <property type="match status" value="1"/>
</dbReference>
<keyword evidence="2" id="KW-0521">NADP</keyword>
<dbReference type="Gene3D" id="3.40.50.720">
    <property type="entry name" value="NAD(P)-binding Rossmann-like Domain"/>
    <property type="match status" value="1"/>
</dbReference>
<dbReference type="SUPFAM" id="SSF51735">
    <property type="entry name" value="NAD(P)-binding Rossmann-fold domains"/>
    <property type="match status" value="1"/>
</dbReference>
<gene>
    <name evidence="4" type="ORF">AnigIFM63604_003782</name>
</gene>
<dbReference type="EMBL" id="BRPB01000002">
    <property type="protein sequence ID" value="GLA45335.1"/>
    <property type="molecule type" value="Genomic_DNA"/>
</dbReference>
<comment type="caution">
    <text evidence="4">The sequence shown here is derived from an EMBL/GenBank/DDBJ whole genome shotgun (WGS) entry which is preliminary data.</text>
</comment>
<dbReference type="AlphaFoldDB" id="A0A9W5ZS34"/>
<evidence type="ECO:0000313" key="4">
    <source>
        <dbReference type="EMBL" id="GLA45335.1"/>
    </source>
</evidence>
<dbReference type="InterPro" id="IPR002347">
    <property type="entry name" value="SDR_fam"/>
</dbReference>
<evidence type="ECO:0008006" key="6">
    <source>
        <dbReference type="Google" id="ProtNLM"/>
    </source>
</evidence>